<dbReference type="InterPro" id="IPR018186">
    <property type="entry name" value="TF_T-box_CS"/>
</dbReference>
<dbReference type="WBParaSite" id="jg6615">
    <property type="protein sequence ID" value="jg6615"/>
    <property type="gene ID" value="jg6615"/>
</dbReference>
<dbReference type="GO" id="GO:0005634">
    <property type="term" value="C:nucleus"/>
    <property type="evidence" value="ECO:0007669"/>
    <property type="project" value="UniProtKB-SubCell"/>
</dbReference>
<dbReference type="InterPro" id="IPR046360">
    <property type="entry name" value="T-box_DNA-bd"/>
</dbReference>
<dbReference type="GO" id="GO:0000978">
    <property type="term" value="F:RNA polymerase II cis-regulatory region sequence-specific DNA binding"/>
    <property type="evidence" value="ECO:0007669"/>
    <property type="project" value="InterPro"/>
</dbReference>
<sequence length="383" mass="42330">MPPQAMDLKPPNFDGFSEDDKSSVFESGANTMNHNNFFSAALGNPAPPPYCMQPSIELKRPTDCGISVELANKELWKKFHKVTNEMVVTKPGRKMFPKIELKIKGLNPRVSYMVVIEMQSVDNCRYKFQAGGWSPSGQDDLPETTQKVPHHDGPVLTGEFWMKSSISFDRLKLTNKANAEGGSQISLVSMHKYQPVISIYDMSSERKDLKPIYTFTPKETQFIAVTAYQSENIIKLKVQHNPFAKGFREGSVRKRSLSISPDSECSPSSSSSGTSSNMPHCEASTSSLYRDPITSSSQPNFPNLPFPPYYNFYSNAMASMHQPNTSSQSPVALAAAAVAAGFSANGHFGAMPNFGGGNTQATGHSYWNSPLYQQFLYQQMLNP</sequence>
<dbReference type="Proteomes" id="UP000887574">
    <property type="component" value="Unplaced"/>
</dbReference>
<keyword evidence="3 6" id="KW-0238">DNA-binding</keyword>
<dbReference type="Pfam" id="PF00907">
    <property type="entry name" value="T-box"/>
    <property type="match status" value="1"/>
</dbReference>
<dbReference type="InterPro" id="IPR008967">
    <property type="entry name" value="p53-like_TF_DNA-bd_sf"/>
</dbReference>
<feature type="compositionally biased region" description="Polar residues" evidence="7">
    <location>
        <begin position="283"/>
        <end position="295"/>
    </location>
</feature>
<dbReference type="InterPro" id="IPR001699">
    <property type="entry name" value="TF_T-box"/>
</dbReference>
<evidence type="ECO:0000313" key="10">
    <source>
        <dbReference type="WBParaSite" id="jg6615"/>
    </source>
</evidence>
<evidence type="ECO:0000259" key="8">
    <source>
        <dbReference type="PROSITE" id="PS50252"/>
    </source>
</evidence>
<keyword evidence="2" id="KW-0805">Transcription regulation</keyword>
<dbReference type="GO" id="GO:0000785">
    <property type="term" value="C:chromatin"/>
    <property type="evidence" value="ECO:0007669"/>
    <property type="project" value="TreeGrafter"/>
</dbReference>
<dbReference type="Gene3D" id="2.60.40.820">
    <property type="entry name" value="Transcription factor, T-box"/>
    <property type="match status" value="1"/>
</dbReference>
<evidence type="ECO:0000256" key="7">
    <source>
        <dbReference type="SAM" id="MobiDB-lite"/>
    </source>
</evidence>
<dbReference type="GO" id="GO:0001708">
    <property type="term" value="P:cell fate specification"/>
    <property type="evidence" value="ECO:0007669"/>
    <property type="project" value="TreeGrafter"/>
</dbReference>
<dbReference type="GO" id="GO:0000981">
    <property type="term" value="F:DNA-binding transcription factor activity, RNA polymerase II-specific"/>
    <property type="evidence" value="ECO:0007669"/>
    <property type="project" value="TreeGrafter"/>
</dbReference>
<dbReference type="CDD" id="cd00182">
    <property type="entry name" value="T-box"/>
    <property type="match status" value="1"/>
</dbReference>
<feature type="domain" description="T-box" evidence="8">
    <location>
        <begin position="70"/>
        <end position="249"/>
    </location>
</feature>
<feature type="region of interest" description="Disordered" evidence="7">
    <location>
        <begin position="1"/>
        <end position="20"/>
    </location>
</feature>
<protein>
    <submittedName>
        <fullName evidence="10">T-box domain-containing protein</fullName>
    </submittedName>
</protein>
<dbReference type="PROSITE" id="PS01283">
    <property type="entry name" value="TBOX_1"/>
    <property type="match status" value="1"/>
</dbReference>
<dbReference type="InterPro" id="IPR036960">
    <property type="entry name" value="T-box_sf"/>
</dbReference>
<reference evidence="10" key="1">
    <citation type="submission" date="2022-11" db="UniProtKB">
        <authorList>
            <consortium name="WormBaseParasite"/>
        </authorList>
    </citation>
    <scope>IDENTIFICATION</scope>
</reference>
<name>A0A915EI89_9BILA</name>
<proteinExistence type="predicted"/>
<evidence type="ECO:0000256" key="5">
    <source>
        <dbReference type="ARBA" id="ARBA00023242"/>
    </source>
</evidence>
<dbReference type="GO" id="GO:0045893">
    <property type="term" value="P:positive regulation of DNA-templated transcription"/>
    <property type="evidence" value="ECO:0007669"/>
    <property type="project" value="InterPro"/>
</dbReference>
<keyword evidence="9" id="KW-1185">Reference proteome</keyword>
<dbReference type="SMART" id="SM00425">
    <property type="entry name" value="TBOX"/>
    <property type="match status" value="1"/>
</dbReference>
<organism evidence="9 10">
    <name type="scientific">Ditylenchus dipsaci</name>
    <dbReference type="NCBI Taxonomy" id="166011"/>
    <lineage>
        <taxon>Eukaryota</taxon>
        <taxon>Metazoa</taxon>
        <taxon>Ecdysozoa</taxon>
        <taxon>Nematoda</taxon>
        <taxon>Chromadorea</taxon>
        <taxon>Rhabditida</taxon>
        <taxon>Tylenchina</taxon>
        <taxon>Tylenchomorpha</taxon>
        <taxon>Sphaerularioidea</taxon>
        <taxon>Anguinidae</taxon>
        <taxon>Anguininae</taxon>
        <taxon>Ditylenchus</taxon>
    </lineage>
</organism>
<feature type="DNA-binding region" description="T-box" evidence="6">
    <location>
        <begin position="75"/>
        <end position="249"/>
    </location>
</feature>
<keyword evidence="5 6" id="KW-0539">Nucleus</keyword>
<dbReference type="PANTHER" id="PTHR11267:SF170">
    <property type="entry name" value="T-BOX PROTEIN 33-RELATED"/>
    <property type="match status" value="1"/>
</dbReference>
<evidence type="ECO:0000256" key="4">
    <source>
        <dbReference type="ARBA" id="ARBA00023163"/>
    </source>
</evidence>
<evidence type="ECO:0000256" key="2">
    <source>
        <dbReference type="ARBA" id="ARBA00023015"/>
    </source>
</evidence>
<dbReference type="PROSITE" id="PS50252">
    <property type="entry name" value="TBOX_3"/>
    <property type="match status" value="1"/>
</dbReference>
<evidence type="ECO:0000256" key="1">
    <source>
        <dbReference type="ARBA" id="ARBA00004123"/>
    </source>
</evidence>
<evidence type="ECO:0000256" key="6">
    <source>
        <dbReference type="PROSITE-ProRule" id="PRU00201"/>
    </source>
</evidence>
<dbReference type="AlphaFoldDB" id="A0A915EI89"/>
<feature type="region of interest" description="Disordered" evidence="7">
    <location>
        <begin position="254"/>
        <end position="295"/>
    </location>
</feature>
<evidence type="ECO:0000256" key="3">
    <source>
        <dbReference type="ARBA" id="ARBA00023125"/>
    </source>
</evidence>
<comment type="subcellular location">
    <subcellularLocation>
        <location evidence="1 6">Nucleus</location>
    </subcellularLocation>
</comment>
<evidence type="ECO:0000313" key="9">
    <source>
        <dbReference type="Proteomes" id="UP000887574"/>
    </source>
</evidence>
<dbReference type="PANTHER" id="PTHR11267">
    <property type="entry name" value="T-BOX PROTEIN-RELATED"/>
    <property type="match status" value="1"/>
</dbReference>
<dbReference type="PRINTS" id="PR00937">
    <property type="entry name" value="TBOX"/>
</dbReference>
<feature type="compositionally biased region" description="Low complexity" evidence="7">
    <location>
        <begin position="257"/>
        <end position="279"/>
    </location>
</feature>
<dbReference type="FunFam" id="2.60.40.820:FF:000013">
    <property type="entry name" value="T-box transcription factor tbx-9"/>
    <property type="match status" value="1"/>
</dbReference>
<accession>A0A915EI89</accession>
<keyword evidence="4" id="KW-0804">Transcription</keyword>
<dbReference type="SUPFAM" id="SSF49417">
    <property type="entry name" value="p53-like transcription factors"/>
    <property type="match status" value="1"/>
</dbReference>